<name>A0ABS0KZ89_9BACT</name>
<evidence type="ECO:0000313" key="1">
    <source>
        <dbReference type="EMBL" id="MBG8553175.1"/>
    </source>
</evidence>
<proteinExistence type="predicted"/>
<reference evidence="1 2" key="1">
    <citation type="submission" date="2020-11" db="EMBL/GenBank/DDBJ databases">
        <title>Hymenobacter sp.</title>
        <authorList>
            <person name="Kim M.K."/>
        </authorList>
    </citation>
    <scope>NUCLEOTIDE SEQUENCE [LARGE SCALE GENOMIC DNA]</scope>
    <source>
        <strain evidence="1 2">BT594</strain>
    </source>
</reference>
<dbReference type="PROSITE" id="PS51257">
    <property type="entry name" value="PROKAR_LIPOPROTEIN"/>
    <property type="match status" value="1"/>
</dbReference>
<sequence>MSNSSKSQVCIPLWLSCALLLFLLAGVRTKIYAQQNEIIMLEIPAQYRKLSTEEIIKRLLIRPRLSKAQHVSTTDAALVSLAVCGGNGVYYYDSRGIGRAGVQYQVVTKVGNDLQYVRSGKSVVAHRQLIDIYYSQTLISDKCITFDNSTPLIKQVTNLVELNK</sequence>
<dbReference type="EMBL" id="JADWYK010000003">
    <property type="protein sequence ID" value="MBG8553175.1"/>
    <property type="molecule type" value="Genomic_DNA"/>
</dbReference>
<dbReference type="RefSeq" id="WP_196954207.1">
    <property type="nucleotide sequence ID" value="NZ_JADWYK010000003.1"/>
</dbReference>
<dbReference type="Proteomes" id="UP000601099">
    <property type="component" value="Unassembled WGS sequence"/>
</dbReference>
<comment type="caution">
    <text evidence="1">The sequence shown here is derived from an EMBL/GenBank/DDBJ whole genome shotgun (WGS) entry which is preliminary data.</text>
</comment>
<keyword evidence="2" id="KW-1185">Reference proteome</keyword>
<gene>
    <name evidence="1" type="ORF">I5L79_06435</name>
</gene>
<protein>
    <submittedName>
        <fullName evidence="1">Uncharacterized protein</fullName>
    </submittedName>
</protein>
<accession>A0ABS0KZ89</accession>
<evidence type="ECO:0000313" key="2">
    <source>
        <dbReference type="Proteomes" id="UP000601099"/>
    </source>
</evidence>
<organism evidence="1 2">
    <name type="scientific">Hymenobacter guriensis</name>
    <dbReference type="NCBI Taxonomy" id="2793065"/>
    <lineage>
        <taxon>Bacteria</taxon>
        <taxon>Pseudomonadati</taxon>
        <taxon>Bacteroidota</taxon>
        <taxon>Cytophagia</taxon>
        <taxon>Cytophagales</taxon>
        <taxon>Hymenobacteraceae</taxon>
        <taxon>Hymenobacter</taxon>
    </lineage>
</organism>